<organism evidence="2 3">
    <name type="scientific">Pseudobythopirellula maris</name>
    <dbReference type="NCBI Taxonomy" id="2527991"/>
    <lineage>
        <taxon>Bacteria</taxon>
        <taxon>Pseudomonadati</taxon>
        <taxon>Planctomycetota</taxon>
        <taxon>Planctomycetia</taxon>
        <taxon>Pirellulales</taxon>
        <taxon>Lacipirellulaceae</taxon>
        <taxon>Pseudobythopirellula</taxon>
    </lineage>
</organism>
<evidence type="ECO:0000313" key="2">
    <source>
        <dbReference type="EMBL" id="TWT91009.1"/>
    </source>
</evidence>
<dbReference type="OrthoDB" id="254296at2"/>
<sequence>MPITNTDAVLWYNVGLFGEAGYAVPNWSNDIGSLNPQVTDWVDLVGRNLFHLMHHEDADLRIPPSVNTCRRVHKLYLRAASILAGRAVAPGDDNMEVLHARPAGEVFRVYPTPYFHVRNPFMRRWAGLILVSLAEAMQHTENRKELEISTAFAGQVGQYVRRVYTNMAIELFGKSRDEAMAAGFALTEDDFRSYNPGEYFTATEMVDTVPRLDRVFTEDRLEQLAEGIPVTELPADIGPWPTNLTNFYSTTRGGSSSTGSTAGVASANAAPIIPPAPGP</sequence>
<name>A0A5C5ZUD4_9BACT</name>
<keyword evidence="3" id="KW-1185">Reference proteome</keyword>
<protein>
    <submittedName>
        <fullName evidence="2">Uncharacterized protein</fullName>
    </submittedName>
</protein>
<evidence type="ECO:0000313" key="3">
    <source>
        <dbReference type="Proteomes" id="UP000315440"/>
    </source>
</evidence>
<dbReference type="AlphaFoldDB" id="A0A5C5ZUD4"/>
<gene>
    <name evidence="2" type="ORF">Mal64_14080</name>
</gene>
<reference evidence="2 3" key="1">
    <citation type="submission" date="2019-02" db="EMBL/GenBank/DDBJ databases">
        <title>Deep-cultivation of Planctomycetes and their phenomic and genomic characterization uncovers novel biology.</title>
        <authorList>
            <person name="Wiegand S."/>
            <person name="Jogler M."/>
            <person name="Boedeker C."/>
            <person name="Pinto D."/>
            <person name="Vollmers J."/>
            <person name="Rivas-Marin E."/>
            <person name="Kohn T."/>
            <person name="Peeters S.H."/>
            <person name="Heuer A."/>
            <person name="Rast P."/>
            <person name="Oberbeckmann S."/>
            <person name="Bunk B."/>
            <person name="Jeske O."/>
            <person name="Meyerdierks A."/>
            <person name="Storesund J.E."/>
            <person name="Kallscheuer N."/>
            <person name="Luecker S."/>
            <person name="Lage O.M."/>
            <person name="Pohl T."/>
            <person name="Merkel B.J."/>
            <person name="Hornburger P."/>
            <person name="Mueller R.-W."/>
            <person name="Bruemmer F."/>
            <person name="Labrenz M."/>
            <person name="Spormann A.M."/>
            <person name="Op Den Camp H."/>
            <person name="Overmann J."/>
            <person name="Amann R."/>
            <person name="Jetten M.S.M."/>
            <person name="Mascher T."/>
            <person name="Medema M.H."/>
            <person name="Devos D.P."/>
            <person name="Kaster A.-K."/>
            <person name="Ovreas L."/>
            <person name="Rohde M."/>
            <person name="Galperin M.Y."/>
            <person name="Jogler C."/>
        </authorList>
    </citation>
    <scope>NUCLEOTIDE SEQUENCE [LARGE SCALE GENOMIC DNA]</scope>
    <source>
        <strain evidence="2 3">Mal64</strain>
    </source>
</reference>
<dbReference type="RefSeq" id="WP_146398373.1">
    <property type="nucleotide sequence ID" value="NZ_SJPQ01000001.1"/>
</dbReference>
<dbReference type="Proteomes" id="UP000315440">
    <property type="component" value="Unassembled WGS sequence"/>
</dbReference>
<feature type="compositionally biased region" description="Low complexity" evidence="1">
    <location>
        <begin position="249"/>
        <end position="271"/>
    </location>
</feature>
<comment type="caution">
    <text evidence="2">The sequence shown here is derived from an EMBL/GenBank/DDBJ whole genome shotgun (WGS) entry which is preliminary data.</text>
</comment>
<evidence type="ECO:0000256" key="1">
    <source>
        <dbReference type="SAM" id="MobiDB-lite"/>
    </source>
</evidence>
<proteinExistence type="predicted"/>
<dbReference type="EMBL" id="SJPQ01000001">
    <property type="protein sequence ID" value="TWT91009.1"/>
    <property type="molecule type" value="Genomic_DNA"/>
</dbReference>
<accession>A0A5C5ZUD4</accession>
<feature type="region of interest" description="Disordered" evidence="1">
    <location>
        <begin position="249"/>
        <end position="279"/>
    </location>
</feature>